<keyword evidence="2" id="KW-1185">Reference proteome</keyword>
<dbReference type="RefSeq" id="WP_382253522.1">
    <property type="nucleotide sequence ID" value="NZ_JBHTBX010000001.1"/>
</dbReference>
<evidence type="ECO:0000313" key="1">
    <source>
        <dbReference type="EMBL" id="MFC7433348.1"/>
    </source>
</evidence>
<sequence>MGFEANSLQGVALLLWATEPDAPHRLVTPFMHAAAAAAMDMPVELYFTARSVHLLVPGVAQALRASERTERTVYDAMRDAAEHGAVFYACAEALRAQGLAGQPLIAECAGHGGTVQFMARAADPAWRTLVF</sequence>
<dbReference type="Gene3D" id="3.40.1260.10">
    <property type="entry name" value="DsrEFH-like"/>
    <property type="match status" value="1"/>
</dbReference>
<dbReference type="Pfam" id="PF02635">
    <property type="entry name" value="DsrE"/>
    <property type="match status" value="1"/>
</dbReference>
<reference evidence="2" key="1">
    <citation type="journal article" date="2019" name="Int. J. Syst. Evol. Microbiol.">
        <title>The Global Catalogue of Microorganisms (GCM) 10K type strain sequencing project: providing services to taxonomists for standard genome sequencing and annotation.</title>
        <authorList>
            <consortium name="The Broad Institute Genomics Platform"/>
            <consortium name="The Broad Institute Genome Sequencing Center for Infectious Disease"/>
            <person name="Wu L."/>
            <person name="Ma J."/>
        </authorList>
    </citation>
    <scope>NUCLEOTIDE SEQUENCE [LARGE SCALE GENOMIC DNA]</scope>
    <source>
        <strain evidence="2">CCUG 54518</strain>
    </source>
</reference>
<dbReference type="SUPFAM" id="SSF75169">
    <property type="entry name" value="DsrEFH-like"/>
    <property type="match status" value="1"/>
</dbReference>
<name>A0ABW2R4D9_9BURK</name>
<gene>
    <name evidence="1" type="ORF">ACFQNJ_02350</name>
</gene>
<evidence type="ECO:0000313" key="2">
    <source>
        <dbReference type="Proteomes" id="UP001596495"/>
    </source>
</evidence>
<accession>A0ABW2R4D9</accession>
<dbReference type="Proteomes" id="UP001596495">
    <property type="component" value="Unassembled WGS sequence"/>
</dbReference>
<dbReference type="EMBL" id="JBHTBX010000001">
    <property type="protein sequence ID" value="MFC7433348.1"/>
    <property type="molecule type" value="Genomic_DNA"/>
</dbReference>
<organism evidence="1 2">
    <name type="scientific">Hydrogenophaga bisanensis</name>
    <dbReference type="NCBI Taxonomy" id="439611"/>
    <lineage>
        <taxon>Bacteria</taxon>
        <taxon>Pseudomonadati</taxon>
        <taxon>Pseudomonadota</taxon>
        <taxon>Betaproteobacteria</taxon>
        <taxon>Burkholderiales</taxon>
        <taxon>Comamonadaceae</taxon>
        <taxon>Hydrogenophaga</taxon>
    </lineage>
</organism>
<proteinExistence type="predicted"/>
<dbReference type="InterPro" id="IPR003787">
    <property type="entry name" value="Sulphur_relay_DsrE/F-like"/>
</dbReference>
<dbReference type="InterPro" id="IPR027396">
    <property type="entry name" value="DsrEFH-like"/>
</dbReference>
<comment type="caution">
    <text evidence="1">The sequence shown here is derived from an EMBL/GenBank/DDBJ whole genome shotgun (WGS) entry which is preliminary data.</text>
</comment>
<protein>
    <submittedName>
        <fullName evidence="1">DsrE family protein</fullName>
    </submittedName>
</protein>